<dbReference type="Gene3D" id="3.90.1640.10">
    <property type="entry name" value="inorganic pyrophosphatase (n-terminal core)"/>
    <property type="match status" value="1"/>
</dbReference>
<dbReference type="SMART" id="SM00116">
    <property type="entry name" value="CBS"/>
    <property type="match status" value="2"/>
</dbReference>
<dbReference type="Pfam" id="PF02833">
    <property type="entry name" value="DHHA2"/>
    <property type="match status" value="1"/>
</dbReference>
<keyword evidence="4" id="KW-0378">Hydrolase</keyword>
<reference evidence="10 11" key="1">
    <citation type="submission" date="2010-12" db="EMBL/GenBank/DDBJ databases">
        <title>The Genome Sequence of Coprobacillus sp. strain 29_1.</title>
        <authorList>
            <consortium name="The Broad Institute Genome Sequencing Platform"/>
            <person name="Earl A."/>
            <person name="Ward D."/>
            <person name="Feldgarden M."/>
            <person name="Gevers D."/>
            <person name="Daigneault M."/>
            <person name="Sibley C.D."/>
            <person name="White A."/>
            <person name="Strauss J."/>
            <person name="Allen-Vercoe E."/>
            <person name="Young S.K."/>
            <person name="Zeng Q."/>
            <person name="Gargeya S."/>
            <person name="Fitzgerald M."/>
            <person name="Haas B."/>
            <person name="Abouelleil A."/>
            <person name="Alvarado L."/>
            <person name="Arachchi H.M."/>
            <person name="Berlin A."/>
            <person name="Brown A."/>
            <person name="Chapman S.B."/>
            <person name="Chen Z."/>
            <person name="Dunbar C."/>
            <person name="Freedman E."/>
            <person name="Gearin G."/>
            <person name="Gellesch M."/>
            <person name="Goldberg J."/>
            <person name="Griggs A."/>
            <person name="Gujja S."/>
            <person name="Heilman E."/>
            <person name="Heiman D."/>
            <person name="Howarth C."/>
            <person name="Larson L."/>
            <person name="Lui A."/>
            <person name="MacDonald P.J.P."/>
            <person name="Mehta T."/>
            <person name="Montmayeur A."/>
            <person name="Murphy C."/>
            <person name="Neiman D."/>
            <person name="Pearson M."/>
            <person name="Priest M."/>
            <person name="Roberts A."/>
            <person name="Saif S."/>
            <person name="Shea T."/>
            <person name="Shenoy N."/>
            <person name="Sisk P."/>
            <person name="Stolte C."/>
            <person name="Sykes S."/>
            <person name="White J."/>
            <person name="Yandava C."/>
            <person name="Nusbaum C."/>
            <person name="Birren B."/>
        </authorList>
    </citation>
    <scope>NUCLEOTIDE SEQUENCE [LARGE SCALE GENOMIC DNA]</scope>
    <source>
        <strain evidence="10 11">29_1</strain>
    </source>
</reference>
<dbReference type="InterPro" id="IPR004097">
    <property type="entry name" value="DHHA2"/>
</dbReference>
<keyword evidence="5" id="KW-0464">Manganese</keyword>
<evidence type="ECO:0000256" key="7">
    <source>
        <dbReference type="ARBA" id="ARBA00047820"/>
    </source>
</evidence>
<protein>
    <recommendedName>
        <fullName evidence="2">inorganic diphosphatase</fullName>
        <ecNumber evidence="2">3.6.1.1</ecNumber>
    </recommendedName>
    <alternativeName>
        <fullName evidence="6">Pyrophosphate phospho-hydrolase</fullName>
    </alternativeName>
</protein>
<dbReference type="PANTHER" id="PTHR12112:SF22">
    <property type="entry name" value="MANGANESE-DEPENDENT INORGANIC PYROPHOSPHATASE-RELATED"/>
    <property type="match status" value="1"/>
</dbReference>
<dbReference type="STRING" id="100884.GCA_000269565_02612"/>
<dbReference type="PROSITE" id="PS51371">
    <property type="entry name" value="CBS"/>
    <property type="match status" value="2"/>
</dbReference>
<dbReference type="InterPro" id="IPR000644">
    <property type="entry name" value="CBS_dom"/>
</dbReference>
<dbReference type="CDD" id="cd04597">
    <property type="entry name" value="CBS_pair_inorgPPase"/>
    <property type="match status" value="1"/>
</dbReference>
<dbReference type="InterPro" id="IPR010766">
    <property type="entry name" value="DRTGG"/>
</dbReference>
<dbReference type="InterPro" id="IPR046342">
    <property type="entry name" value="CBS_dom_sf"/>
</dbReference>
<dbReference type="Gene3D" id="3.40.1390.20">
    <property type="entry name" value="HprK N-terminal domain-like"/>
    <property type="match status" value="1"/>
</dbReference>
<feature type="domain" description="CBS" evidence="9">
    <location>
        <begin position="73"/>
        <end position="131"/>
    </location>
</feature>
<dbReference type="FunFam" id="3.90.1640.10:FF:000001">
    <property type="entry name" value="Probable manganese-dependent inorganic pyrophosphatase"/>
    <property type="match status" value="1"/>
</dbReference>
<evidence type="ECO:0000256" key="6">
    <source>
        <dbReference type="ARBA" id="ARBA00032535"/>
    </source>
</evidence>
<dbReference type="GeneID" id="78230426"/>
<comment type="caution">
    <text evidence="10">The sequence shown here is derived from an EMBL/GenBank/DDBJ whole genome shotgun (WGS) entry which is preliminary data.</text>
</comment>
<dbReference type="HOGENOM" id="CLU_025243_1_0_9"/>
<dbReference type="InterPro" id="IPR028979">
    <property type="entry name" value="Ser_kin/Pase_Hpr-like_N_sf"/>
</dbReference>
<evidence type="ECO:0000256" key="8">
    <source>
        <dbReference type="PROSITE-ProRule" id="PRU00703"/>
    </source>
</evidence>
<dbReference type="GO" id="GO:0005737">
    <property type="term" value="C:cytoplasm"/>
    <property type="evidence" value="ECO:0007669"/>
    <property type="project" value="InterPro"/>
</dbReference>
<dbReference type="RefSeq" id="WP_008790021.1">
    <property type="nucleotide sequence ID" value="NZ_AKCB01000001.1"/>
</dbReference>
<dbReference type="AlphaFoldDB" id="E7GDU1"/>
<accession>E7GDU1</accession>
<dbReference type="PANTHER" id="PTHR12112">
    <property type="entry name" value="BNIP - RELATED"/>
    <property type="match status" value="1"/>
</dbReference>
<proteinExistence type="predicted"/>
<dbReference type="InterPro" id="IPR038222">
    <property type="entry name" value="DHHA2_dom_sf"/>
</dbReference>
<dbReference type="EMBL" id="ADKX01000043">
    <property type="protein sequence ID" value="EFW03744.1"/>
    <property type="molecule type" value="Genomic_DNA"/>
</dbReference>
<dbReference type="Proteomes" id="UP000003157">
    <property type="component" value="Unassembled WGS sequence"/>
</dbReference>
<dbReference type="EC" id="3.6.1.1" evidence="2"/>
<evidence type="ECO:0000256" key="1">
    <source>
        <dbReference type="ARBA" id="ARBA00001936"/>
    </source>
</evidence>
<dbReference type="Pfam" id="PF07085">
    <property type="entry name" value="DRTGG"/>
    <property type="match status" value="1"/>
</dbReference>
<feature type="domain" description="CBS" evidence="9">
    <location>
        <begin position="253"/>
        <end position="311"/>
    </location>
</feature>
<dbReference type="InterPro" id="IPR001667">
    <property type="entry name" value="DDH_dom"/>
</dbReference>
<dbReference type="Gene3D" id="3.10.580.10">
    <property type="entry name" value="CBS-domain"/>
    <property type="match status" value="1"/>
</dbReference>
<dbReference type="SUPFAM" id="SSF54631">
    <property type="entry name" value="CBS-domain pair"/>
    <property type="match status" value="1"/>
</dbReference>
<dbReference type="SMART" id="SM01131">
    <property type="entry name" value="DHHA2"/>
    <property type="match status" value="1"/>
</dbReference>
<evidence type="ECO:0000256" key="2">
    <source>
        <dbReference type="ARBA" id="ARBA00012146"/>
    </source>
</evidence>
<keyword evidence="11" id="KW-1185">Reference proteome</keyword>
<dbReference type="Pfam" id="PF01368">
    <property type="entry name" value="DHH"/>
    <property type="match status" value="1"/>
</dbReference>
<name>E7GDU1_9FIRM</name>
<dbReference type="Pfam" id="PF00571">
    <property type="entry name" value="CBS"/>
    <property type="match status" value="2"/>
</dbReference>
<dbReference type="NCBIfam" id="NF003877">
    <property type="entry name" value="PRK05427.1"/>
    <property type="match status" value="1"/>
</dbReference>
<dbReference type="eggNOG" id="COG1227">
    <property type="taxonomic scope" value="Bacteria"/>
</dbReference>
<sequence>MKDIVFVSGHKNPDSDSICSAIAYAHLLFVTGRYNAVPVRLGDVNKETEFILKRFGVEIPVLLKTVKQKVEDLDYDKVTVFSKELTLKTAWALMKQQNLKSAPVLDDHSQLLGLLSTSNIIEGYMDDWNSEILKEANTPIENVIDTLDASILYLDKSLKTIKGEVHIAAMTGEEAMKRIHENDVVIVGGDRDEAVEHLIEGKVSLIILTGLLSIDDALLNKCMEAHISVISTPFNTFMSSQQIIQSIPVEYVMQKGGLTTFSTDDTLDYVKEVMSETRYRSYPVLDFMGRVVGSVSRFQVLNGMRKKVIQVDHNERGQSIDGIEDAEILEIIDHHRVADIQTIGPVMFRAEPVGCTATIVAKCYKEQGIEIPADMAGLMLGAIISDTLLFKSPTCTPTDTKMAKELAAIANVDIKDFGMDMFKAGTSLVGKTVEEIFNQDYKKFSFGDVSVGVAQVNTMDIEGFAPYKAEMLAYMEKVAVDNHMQFAMLLLTDVINATSEVFVAGPRPDYVETAFKIDLVEQQASLPGVISRKKQVVPVITDVLTQ</sequence>
<keyword evidence="8" id="KW-0129">CBS domain</keyword>
<dbReference type="GO" id="GO:0004427">
    <property type="term" value="F:inorganic diphosphate phosphatase activity"/>
    <property type="evidence" value="ECO:0007669"/>
    <property type="project" value="UniProtKB-EC"/>
</dbReference>
<evidence type="ECO:0000259" key="9">
    <source>
        <dbReference type="PROSITE" id="PS51371"/>
    </source>
</evidence>
<evidence type="ECO:0000256" key="5">
    <source>
        <dbReference type="ARBA" id="ARBA00023211"/>
    </source>
</evidence>
<dbReference type="GO" id="GO:0046872">
    <property type="term" value="F:metal ion binding"/>
    <property type="evidence" value="ECO:0007669"/>
    <property type="project" value="UniProtKB-KW"/>
</dbReference>
<evidence type="ECO:0000313" key="10">
    <source>
        <dbReference type="EMBL" id="EFW03744.1"/>
    </source>
</evidence>
<dbReference type="SUPFAM" id="SSF75138">
    <property type="entry name" value="HprK N-terminal domain-like"/>
    <property type="match status" value="1"/>
</dbReference>
<dbReference type="InterPro" id="IPR038763">
    <property type="entry name" value="DHH_sf"/>
</dbReference>
<dbReference type="NCBIfam" id="NF011442">
    <property type="entry name" value="PRK14869.1-4"/>
    <property type="match status" value="1"/>
</dbReference>
<dbReference type="SUPFAM" id="SSF64182">
    <property type="entry name" value="DHH phosphoesterases"/>
    <property type="match status" value="1"/>
</dbReference>
<gene>
    <name evidence="10" type="ORF">HMPREF9488_02934</name>
</gene>
<organism evidence="10 11">
    <name type="scientific">Coprobacillus cateniformis</name>
    <dbReference type="NCBI Taxonomy" id="100884"/>
    <lineage>
        <taxon>Bacteria</taxon>
        <taxon>Bacillati</taxon>
        <taxon>Bacillota</taxon>
        <taxon>Erysipelotrichia</taxon>
        <taxon>Erysipelotrichales</taxon>
        <taxon>Coprobacillaceae</taxon>
        <taxon>Coprobacillus</taxon>
    </lineage>
</organism>
<dbReference type="Gene3D" id="3.10.310.20">
    <property type="entry name" value="DHHA2 domain"/>
    <property type="match status" value="1"/>
</dbReference>
<keyword evidence="3" id="KW-0479">Metal-binding</keyword>
<evidence type="ECO:0000256" key="4">
    <source>
        <dbReference type="ARBA" id="ARBA00022801"/>
    </source>
</evidence>
<dbReference type="NCBIfam" id="NF011443">
    <property type="entry name" value="PRK14869.1-5"/>
    <property type="match status" value="1"/>
</dbReference>
<evidence type="ECO:0000256" key="3">
    <source>
        <dbReference type="ARBA" id="ARBA00022723"/>
    </source>
</evidence>
<comment type="catalytic activity">
    <reaction evidence="7">
        <text>diphosphate + H2O = 2 phosphate + H(+)</text>
        <dbReference type="Rhea" id="RHEA:24576"/>
        <dbReference type="ChEBI" id="CHEBI:15377"/>
        <dbReference type="ChEBI" id="CHEBI:15378"/>
        <dbReference type="ChEBI" id="CHEBI:33019"/>
        <dbReference type="ChEBI" id="CHEBI:43474"/>
        <dbReference type="EC" id="3.6.1.1"/>
    </reaction>
</comment>
<evidence type="ECO:0000313" key="11">
    <source>
        <dbReference type="Proteomes" id="UP000003157"/>
    </source>
</evidence>
<comment type="cofactor">
    <cofactor evidence="1">
        <name>Mn(2+)</name>
        <dbReference type="ChEBI" id="CHEBI:29035"/>
    </cofactor>
</comment>
<dbReference type="OrthoDB" id="9766150at2"/>